<evidence type="ECO:0000313" key="3">
    <source>
        <dbReference type="Proteomes" id="UP000594261"/>
    </source>
</evidence>
<dbReference type="Proteomes" id="UP000594261">
    <property type="component" value="Chromosome 4"/>
</dbReference>
<dbReference type="InParanoid" id="A0A7N2R351"/>
<dbReference type="Gramene" id="QL04p043087:mrna">
    <property type="protein sequence ID" value="QL04p043087:mrna"/>
    <property type="gene ID" value="QL04p043087"/>
</dbReference>
<reference evidence="2" key="2">
    <citation type="submission" date="2021-01" db="UniProtKB">
        <authorList>
            <consortium name="EnsemblPlants"/>
        </authorList>
    </citation>
    <scope>IDENTIFICATION</scope>
</reference>
<keyword evidence="3" id="KW-1185">Reference proteome</keyword>
<dbReference type="EMBL" id="LRBV02000004">
    <property type="status" value="NOT_ANNOTATED_CDS"/>
    <property type="molecule type" value="Genomic_DNA"/>
</dbReference>
<accession>A0A7N2R351</accession>
<evidence type="ECO:0000313" key="2">
    <source>
        <dbReference type="EnsemblPlants" id="QL04p043087:mrna"/>
    </source>
</evidence>
<dbReference type="OMA" id="INIEDHC"/>
<dbReference type="Pfam" id="PF13966">
    <property type="entry name" value="zf-RVT"/>
    <property type="match status" value="1"/>
</dbReference>
<dbReference type="AlphaFoldDB" id="A0A7N2R351"/>
<reference evidence="2 3" key="1">
    <citation type="journal article" date="2016" name="G3 (Bethesda)">
        <title>First Draft Assembly and Annotation of the Genome of a California Endemic Oak Quercus lobata Nee (Fagaceae).</title>
        <authorList>
            <person name="Sork V.L."/>
            <person name="Fitz-Gibbon S.T."/>
            <person name="Puiu D."/>
            <person name="Crepeau M."/>
            <person name="Gugger P.F."/>
            <person name="Sherman R."/>
            <person name="Stevens K."/>
            <person name="Langley C.H."/>
            <person name="Pellegrini M."/>
            <person name="Salzberg S.L."/>
        </authorList>
    </citation>
    <scope>NUCLEOTIDE SEQUENCE [LARGE SCALE GENOMIC DNA]</scope>
    <source>
        <strain evidence="2 3">cv. SW786</strain>
    </source>
</reference>
<organism evidence="2 3">
    <name type="scientific">Quercus lobata</name>
    <name type="common">Valley oak</name>
    <dbReference type="NCBI Taxonomy" id="97700"/>
    <lineage>
        <taxon>Eukaryota</taxon>
        <taxon>Viridiplantae</taxon>
        <taxon>Streptophyta</taxon>
        <taxon>Embryophyta</taxon>
        <taxon>Tracheophyta</taxon>
        <taxon>Spermatophyta</taxon>
        <taxon>Magnoliopsida</taxon>
        <taxon>eudicotyledons</taxon>
        <taxon>Gunneridae</taxon>
        <taxon>Pentapetalae</taxon>
        <taxon>rosids</taxon>
        <taxon>fabids</taxon>
        <taxon>Fagales</taxon>
        <taxon>Fagaceae</taxon>
        <taxon>Quercus</taxon>
    </lineage>
</organism>
<feature type="domain" description="Reverse transcriptase zinc-binding" evidence="1">
    <location>
        <begin position="205"/>
        <end position="278"/>
    </location>
</feature>
<proteinExistence type="predicted"/>
<sequence>MLRKEEEQGKIWGISISRGAPQISHLFFADDSIVFCRASVEESRRILQVLEDYEAKSGQKLNKVGEFSKILLPLCTGIMAAKDVVVSGSRWVVGNGEQIDIWKDRWLPTPDSFKVVSPCIPVESNKVSWLLDRESRSWDVDKVRSSFLPHEAETILGISISPRFLNNSVIWAWSTNGRFSVKGAYKVAQKCLKERSHKVDAGGASDNSRMRTLWKLIWNLKCPNKIEQFMWRACKNILPTKQQLRARGINIEDHCDLCGMSESSGHTLWGCKLAAEVWGDSRLKLPAVLNQPQEFLEIIWEVRERKPNTDWDLFAVRNAVRHRGKHKDAGRIAKEIAENMKELHSSGKLPKSTNSQWNDKGLLMGAMSKRVGLPLKALETEALAVQEGLAKSCDLSVVHPESD</sequence>
<protein>
    <recommendedName>
        <fullName evidence="1">Reverse transcriptase zinc-binding domain-containing protein</fullName>
    </recommendedName>
</protein>
<dbReference type="EnsemblPlants" id="QL04p043087:mrna">
    <property type="protein sequence ID" value="QL04p043087:mrna"/>
    <property type="gene ID" value="QL04p043087"/>
</dbReference>
<evidence type="ECO:0000259" key="1">
    <source>
        <dbReference type="Pfam" id="PF13966"/>
    </source>
</evidence>
<dbReference type="InterPro" id="IPR026960">
    <property type="entry name" value="RVT-Znf"/>
</dbReference>
<name>A0A7N2R351_QUELO</name>